<dbReference type="KEGG" id="aee:IM676_14045"/>
<gene>
    <name evidence="1" type="ORF">IM676_14045</name>
</gene>
<dbReference type="SUPFAM" id="SSF53850">
    <property type="entry name" value="Periplasmic binding protein-like II"/>
    <property type="match status" value="1"/>
</dbReference>
<accession>A0A7S6RH22</accession>
<proteinExistence type="predicted"/>
<protein>
    <submittedName>
        <fullName evidence="1">PhnD/SsuA/transferrin family substrate-binding protein</fullName>
    </submittedName>
</protein>
<name>A0A7S6RH22_9CYAN</name>
<dbReference type="PANTHER" id="PTHR35841:SF1">
    <property type="entry name" value="PHOSPHONATES-BINDING PERIPLASMIC PROTEIN"/>
    <property type="match status" value="1"/>
</dbReference>
<evidence type="ECO:0000313" key="1">
    <source>
        <dbReference type="EMBL" id="QOV24723.1"/>
    </source>
</evidence>
<dbReference type="Proteomes" id="UP000593846">
    <property type="component" value="Chromosome"/>
</dbReference>
<dbReference type="EMBL" id="CP063311">
    <property type="protein sequence ID" value="QOV24723.1"/>
    <property type="molecule type" value="Genomic_DNA"/>
</dbReference>
<dbReference type="Gene3D" id="3.40.190.10">
    <property type="entry name" value="Periplasmic binding protein-like II"/>
    <property type="match status" value="2"/>
</dbReference>
<reference evidence="2" key="1">
    <citation type="submission" date="2020-10" db="EMBL/GenBank/DDBJ databases">
        <title>Genome-based taxonomic classification of the species Anabaenopsis elenkinii.</title>
        <authorList>
            <person name="Delbaje E."/>
            <person name="Andreote A.P.D."/>
            <person name="Pellegrinetti T.A."/>
            <person name="Cruz R.B."/>
            <person name="Branco L.H.Z."/>
            <person name="Fiore M.F."/>
        </authorList>
    </citation>
    <scope>NUCLEOTIDE SEQUENCE [LARGE SCALE GENOMIC DNA]</scope>
    <source>
        <strain evidence="2">CCIBt3563</strain>
    </source>
</reference>
<dbReference type="AlphaFoldDB" id="A0A7S6RH22"/>
<dbReference type="Pfam" id="PF12974">
    <property type="entry name" value="Phosphonate-bd"/>
    <property type="match status" value="1"/>
</dbReference>
<keyword evidence="2" id="KW-1185">Reference proteome</keyword>
<dbReference type="PANTHER" id="PTHR35841">
    <property type="entry name" value="PHOSPHONATES-BINDING PERIPLASMIC PROTEIN"/>
    <property type="match status" value="1"/>
</dbReference>
<organism evidence="1 2">
    <name type="scientific">Anabaenopsis elenkinii CCIBt3563</name>
    <dbReference type="NCBI Taxonomy" id="2779889"/>
    <lineage>
        <taxon>Bacteria</taxon>
        <taxon>Bacillati</taxon>
        <taxon>Cyanobacteriota</taxon>
        <taxon>Cyanophyceae</taxon>
        <taxon>Nostocales</taxon>
        <taxon>Nodulariaceae</taxon>
        <taxon>Anabaenopsis</taxon>
    </lineage>
</organism>
<evidence type="ECO:0000313" key="2">
    <source>
        <dbReference type="Proteomes" id="UP000593846"/>
    </source>
</evidence>
<sequence length="387" mass="42628">MLGLLAGVGIVTHQVIDNSPPILSPIIGSKELKAKKLTLGILSPPEYYQELSNYLKEELKNKVEIIIDGSGATSYEEARKKMISKEWDIAFTMSPILSVAAKNNNYHFAVRMFPDKPAYYQAVLFTKADSPIESIYDLKSTHTIAMGDFNSASSFYVASYDLYGKTLNVNMGHRASKIKDLVKTGQADLGAAAYTTAGNDQDLKIIHVSKQIPGGNVYLSPNLSQSDRQIITNLLLNAPDEIKKDANYGPGEEHDYSELIKISARTEEILKCSDFTNNPVKFYCVDKPAETSSKPKPQSKSLEISGRINGWTKKGANHSFKLAGDDNKIYEVIIPEPIFNQIPDAPNPIALQSQSVKIIGVIPEQEGNINRLKITSPSQFVVIKNGM</sequence>